<evidence type="ECO:0000259" key="2">
    <source>
        <dbReference type="Pfam" id="PF15249"/>
    </source>
</evidence>
<dbReference type="InterPro" id="IPR015671">
    <property type="entry name" value="GSCR1_dom"/>
</dbReference>
<feature type="domain" description="GLTSCR protein conserved" evidence="2">
    <location>
        <begin position="78"/>
        <end position="154"/>
    </location>
</feature>
<dbReference type="AlphaFoldDB" id="C5KJB2"/>
<dbReference type="InParanoid" id="C5KJB2"/>
<accession>C5KJB2</accession>
<sequence>MASSQEGVEDIPPSGSNIDTHTDTEGDELVANPGALWLRLSDFERHIARTRKDILNSGESVTAVDLRECVHNARADWPAAMEPFKDVEDAIERLLPYHACYEPGADADDSAAHLDTVIANIGARVLAINKQTKLCREATKRDAAKRKLNVVKSIELEELSHKSGRLRQESKSISGEGRAHDGDGFVDPLRLMDTLRME</sequence>
<dbReference type="Pfam" id="PF15249">
    <property type="entry name" value="GLTSCR1"/>
    <property type="match status" value="1"/>
</dbReference>
<dbReference type="EMBL" id="GG673601">
    <property type="protein sequence ID" value="EER15414.1"/>
    <property type="molecule type" value="Genomic_DNA"/>
</dbReference>
<feature type="region of interest" description="Disordered" evidence="1">
    <location>
        <begin position="161"/>
        <end position="185"/>
    </location>
</feature>
<gene>
    <name evidence="3" type="ORF">Pmar_PMAR018765</name>
</gene>
<evidence type="ECO:0000256" key="1">
    <source>
        <dbReference type="SAM" id="MobiDB-lite"/>
    </source>
</evidence>
<feature type="region of interest" description="Disordered" evidence="1">
    <location>
        <begin position="1"/>
        <end position="26"/>
    </location>
</feature>
<dbReference type="RefSeq" id="XP_002783618.1">
    <property type="nucleotide sequence ID" value="XM_002783572.1"/>
</dbReference>
<evidence type="ECO:0000313" key="4">
    <source>
        <dbReference type="Proteomes" id="UP000007800"/>
    </source>
</evidence>
<dbReference type="OrthoDB" id="2556847at2759"/>
<organism evidence="4">
    <name type="scientific">Perkinsus marinus (strain ATCC 50983 / TXsc)</name>
    <dbReference type="NCBI Taxonomy" id="423536"/>
    <lineage>
        <taxon>Eukaryota</taxon>
        <taxon>Sar</taxon>
        <taxon>Alveolata</taxon>
        <taxon>Perkinsozoa</taxon>
        <taxon>Perkinsea</taxon>
        <taxon>Perkinsida</taxon>
        <taxon>Perkinsidae</taxon>
        <taxon>Perkinsus</taxon>
    </lineage>
</organism>
<reference evidence="3 4" key="1">
    <citation type="submission" date="2008-07" db="EMBL/GenBank/DDBJ databases">
        <authorList>
            <person name="El-Sayed N."/>
            <person name="Caler E."/>
            <person name="Inman J."/>
            <person name="Amedeo P."/>
            <person name="Hass B."/>
            <person name="Wortman J."/>
        </authorList>
    </citation>
    <scope>NUCLEOTIDE SEQUENCE [LARGE SCALE GENOMIC DNA]</scope>
    <source>
        <strain evidence="4">ATCC 50983 / TXsc</strain>
    </source>
</reference>
<name>C5KJB2_PERM5</name>
<proteinExistence type="predicted"/>
<feature type="compositionally biased region" description="Basic and acidic residues" evidence="1">
    <location>
        <begin position="161"/>
        <end position="170"/>
    </location>
</feature>
<evidence type="ECO:0000313" key="3">
    <source>
        <dbReference type="EMBL" id="EER15414.1"/>
    </source>
</evidence>
<dbReference type="Proteomes" id="UP000007800">
    <property type="component" value="Unassembled WGS sequence"/>
</dbReference>
<dbReference type="GeneID" id="9046157"/>
<keyword evidence="4" id="KW-1185">Reference proteome</keyword>
<protein>
    <recommendedName>
        <fullName evidence="2">GLTSCR protein conserved domain-containing protein</fullName>
    </recommendedName>
</protein>